<dbReference type="Proteomes" id="UP001596114">
    <property type="component" value="Unassembled WGS sequence"/>
</dbReference>
<dbReference type="SUPFAM" id="SSF49503">
    <property type="entry name" value="Cupredoxins"/>
    <property type="match status" value="1"/>
</dbReference>
<accession>A0ABW0QK03</accession>
<evidence type="ECO:0000313" key="4">
    <source>
        <dbReference type="Proteomes" id="UP001596114"/>
    </source>
</evidence>
<sequence>MRGFFVAASLMLAGFSVHAGEMPEYRLVISNHRYQPAELKVPAGIKFRLVVENRDASPEEFESTEFNREKIVMPNSSALVYVGPLAAGRYKFFGDFHQDTAQGALVVE</sequence>
<gene>
    <name evidence="3" type="ORF">ACFPPA_06000</name>
</gene>
<evidence type="ECO:0000259" key="2">
    <source>
        <dbReference type="Pfam" id="PF13473"/>
    </source>
</evidence>
<evidence type="ECO:0000256" key="1">
    <source>
        <dbReference type="SAM" id="SignalP"/>
    </source>
</evidence>
<evidence type="ECO:0000313" key="3">
    <source>
        <dbReference type="EMBL" id="MFC5525291.1"/>
    </source>
</evidence>
<protein>
    <submittedName>
        <fullName evidence="3">Cupredoxin domain-containing protein</fullName>
    </submittedName>
</protein>
<feature type="chain" id="PRO_5047225614" evidence="1">
    <location>
        <begin position="20"/>
        <end position="108"/>
    </location>
</feature>
<dbReference type="EMBL" id="JBHSNF010000001">
    <property type="protein sequence ID" value="MFC5525291.1"/>
    <property type="molecule type" value="Genomic_DNA"/>
</dbReference>
<dbReference type="InterPro" id="IPR008972">
    <property type="entry name" value="Cupredoxin"/>
</dbReference>
<feature type="domain" description="EfeO-type cupredoxin-like" evidence="2">
    <location>
        <begin position="7"/>
        <end position="107"/>
    </location>
</feature>
<keyword evidence="4" id="KW-1185">Reference proteome</keyword>
<reference evidence="4" key="1">
    <citation type="journal article" date="2019" name="Int. J. Syst. Evol. Microbiol.">
        <title>The Global Catalogue of Microorganisms (GCM) 10K type strain sequencing project: providing services to taxonomists for standard genome sequencing and annotation.</title>
        <authorList>
            <consortium name="The Broad Institute Genomics Platform"/>
            <consortium name="The Broad Institute Genome Sequencing Center for Infectious Disease"/>
            <person name="Wu L."/>
            <person name="Ma J."/>
        </authorList>
    </citation>
    <scope>NUCLEOTIDE SEQUENCE [LARGE SCALE GENOMIC DNA]</scope>
    <source>
        <strain evidence="4">CGMCC 1.16619</strain>
    </source>
</reference>
<feature type="signal peptide" evidence="1">
    <location>
        <begin position="1"/>
        <end position="19"/>
    </location>
</feature>
<name>A0ABW0QK03_9GAMM</name>
<dbReference type="InterPro" id="IPR028096">
    <property type="entry name" value="EfeO_Cupredoxin"/>
</dbReference>
<dbReference type="Gene3D" id="2.60.40.420">
    <property type="entry name" value="Cupredoxins - blue copper proteins"/>
    <property type="match status" value="1"/>
</dbReference>
<dbReference type="Pfam" id="PF13473">
    <property type="entry name" value="Cupredoxin_1"/>
    <property type="match status" value="1"/>
</dbReference>
<keyword evidence="1" id="KW-0732">Signal</keyword>
<comment type="caution">
    <text evidence="3">The sequence shown here is derived from an EMBL/GenBank/DDBJ whole genome shotgun (WGS) entry which is preliminary data.</text>
</comment>
<organism evidence="3 4">
    <name type="scientific">Rhodanobacter ginsengisoli</name>
    <dbReference type="NCBI Taxonomy" id="418646"/>
    <lineage>
        <taxon>Bacteria</taxon>
        <taxon>Pseudomonadati</taxon>
        <taxon>Pseudomonadota</taxon>
        <taxon>Gammaproteobacteria</taxon>
        <taxon>Lysobacterales</taxon>
        <taxon>Rhodanobacteraceae</taxon>
        <taxon>Rhodanobacter</taxon>
    </lineage>
</organism>
<proteinExistence type="predicted"/>
<dbReference type="RefSeq" id="WP_377318234.1">
    <property type="nucleotide sequence ID" value="NZ_JBHSNF010000001.1"/>
</dbReference>